<dbReference type="PANTHER" id="PTHR46521:SF2">
    <property type="entry name" value="SUCROSE-PHOSPHATASE 3-RELATED"/>
    <property type="match status" value="1"/>
</dbReference>
<dbReference type="SUPFAM" id="SSF54427">
    <property type="entry name" value="NTF2-like"/>
    <property type="match status" value="1"/>
</dbReference>
<evidence type="ECO:0000259" key="1">
    <source>
        <dbReference type="Pfam" id="PF08472"/>
    </source>
</evidence>
<protein>
    <submittedName>
        <fullName evidence="2">Putative sucrose-phosphatase 2</fullName>
    </submittedName>
</protein>
<dbReference type="InterPro" id="IPR013679">
    <property type="entry name" value="SPP_C"/>
</dbReference>
<reference evidence="2" key="1">
    <citation type="submission" date="2015-12" db="EMBL/GenBank/DDBJ databases">
        <title>Update maize B73 reference genome by single molecule sequencing technologies.</title>
        <authorList>
            <consortium name="Maize Genome Sequencing Project"/>
            <person name="Ware D."/>
        </authorList>
    </citation>
    <scope>NUCLEOTIDE SEQUENCE</scope>
    <source>
        <tissue evidence="2">Seedling</tissue>
    </source>
</reference>
<dbReference type="PANTHER" id="PTHR46521">
    <property type="entry name" value="SUCROSE-PHOSPHATASE 2-RELATED"/>
    <property type="match status" value="1"/>
</dbReference>
<gene>
    <name evidence="2" type="ORF">ZEAMMB73_Zm00001d035346</name>
</gene>
<dbReference type="GO" id="GO:0050307">
    <property type="term" value="F:sucrose-phosphate phosphatase activity"/>
    <property type="evidence" value="ECO:0007669"/>
    <property type="project" value="InterPro"/>
</dbReference>
<dbReference type="EMBL" id="CM000782">
    <property type="protein sequence ID" value="AQK78793.1"/>
    <property type="molecule type" value="Genomic_DNA"/>
</dbReference>
<proteinExistence type="predicted"/>
<accession>A0A1D6LFX4</accession>
<organism evidence="2">
    <name type="scientific">Zea mays</name>
    <name type="common">Maize</name>
    <dbReference type="NCBI Taxonomy" id="4577"/>
    <lineage>
        <taxon>Eukaryota</taxon>
        <taxon>Viridiplantae</taxon>
        <taxon>Streptophyta</taxon>
        <taxon>Embryophyta</taxon>
        <taxon>Tracheophyta</taxon>
        <taxon>Spermatophyta</taxon>
        <taxon>Magnoliopsida</taxon>
        <taxon>Liliopsida</taxon>
        <taxon>Poales</taxon>
        <taxon>Poaceae</taxon>
        <taxon>PACMAD clade</taxon>
        <taxon>Panicoideae</taxon>
        <taxon>Andropogonodae</taxon>
        <taxon>Andropogoneae</taxon>
        <taxon>Tripsacinae</taxon>
        <taxon>Zea</taxon>
    </lineage>
</organism>
<name>A0A1D6LFX4_MAIZE</name>
<evidence type="ECO:0000313" key="2">
    <source>
        <dbReference type="EMBL" id="AQK78793.1"/>
    </source>
</evidence>
<dbReference type="AlphaFoldDB" id="A0A1D6LFX4"/>
<dbReference type="Pfam" id="PF08472">
    <property type="entry name" value="S6PP_C"/>
    <property type="match status" value="1"/>
</dbReference>
<dbReference type="InterPro" id="IPR051518">
    <property type="entry name" value="Sucrose_Phosphatase"/>
</dbReference>
<feature type="domain" description="Sucrose-phosphatase C-terminal" evidence="1">
    <location>
        <begin position="90"/>
        <end position="140"/>
    </location>
</feature>
<sequence length="174" mass="20148">MQNNSNRVRSPRTRQNRMLVSLFLTHHVNMAISGPNVSARDLGFPYPKAGTAKPTDVVVKFYVLYEKWRRGELLGSSSVARYLKSITDKQGNKNFRVWVDRLVTSPIGTSNWLVRFDNWEMEGGVRYCCRTTLLLNNKIPPNNHVKLFGLTFFIVLMSLHYKLLFLNQEKVLSR</sequence>
<dbReference type="InterPro" id="IPR032710">
    <property type="entry name" value="NTF2-like_dom_sf"/>
</dbReference>
<dbReference type="ExpressionAtlas" id="A0A1D6LFX4">
    <property type="expression patterns" value="baseline and differential"/>
</dbReference>
<dbReference type="GO" id="GO:0005986">
    <property type="term" value="P:sucrose biosynthetic process"/>
    <property type="evidence" value="ECO:0007669"/>
    <property type="project" value="InterPro"/>
</dbReference>